<comment type="caution">
    <text evidence="1">The sequence shown here is derived from an EMBL/GenBank/DDBJ whole genome shotgun (WGS) entry which is preliminary data.</text>
</comment>
<accession>A0A552EAM1</accession>
<gene>
    <name evidence="1" type="ORF">EWV78_20785</name>
</gene>
<dbReference type="AlphaFoldDB" id="A0A552EAM1"/>
<protein>
    <submittedName>
        <fullName evidence="1">Uncharacterized protein</fullName>
    </submittedName>
</protein>
<dbReference type="EMBL" id="SFBH01000156">
    <property type="protein sequence ID" value="TRU31433.1"/>
    <property type="molecule type" value="Genomic_DNA"/>
</dbReference>
<name>A0A552EAM1_MICAE</name>
<evidence type="ECO:0000313" key="1">
    <source>
        <dbReference type="EMBL" id="TRU31433.1"/>
    </source>
</evidence>
<sequence>MTTHRDHPSSFPKKRSPLAFLSQAMTISEFNQEDNGDRTMFFGIPLTAAINVHGAFPKSDRFVAGLALGNAPYSTNFIFLAN</sequence>
<organism evidence="1 2">
    <name type="scientific">Microcystis aeruginosa Ma_MB_F_20061100_S20D</name>
    <dbReference type="NCBI Taxonomy" id="2486253"/>
    <lineage>
        <taxon>Bacteria</taxon>
        <taxon>Bacillati</taxon>
        <taxon>Cyanobacteriota</taxon>
        <taxon>Cyanophyceae</taxon>
        <taxon>Oscillatoriophycideae</taxon>
        <taxon>Chroococcales</taxon>
        <taxon>Microcystaceae</taxon>
        <taxon>Microcystis</taxon>
    </lineage>
</organism>
<dbReference type="Proteomes" id="UP000315113">
    <property type="component" value="Unassembled WGS sequence"/>
</dbReference>
<reference evidence="1 2" key="1">
    <citation type="submission" date="2019-01" db="EMBL/GenBank/DDBJ databases">
        <title>Coherence of Microcystis species and biogeography revealed through population genomics.</title>
        <authorList>
            <person name="Perez-Carrascal O.M."/>
            <person name="Terrat Y."/>
            <person name="Giani A."/>
            <person name="Fortin N."/>
            <person name="Tromas N."/>
            <person name="Shapiro B.J."/>
        </authorList>
    </citation>
    <scope>NUCLEOTIDE SEQUENCE [LARGE SCALE GENOMIC DNA]</scope>
    <source>
        <strain evidence="1">Ma_MB_F_20061100_S20D</strain>
    </source>
</reference>
<evidence type="ECO:0000313" key="2">
    <source>
        <dbReference type="Proteomes" id="UP000315113"/>
    </source>
</evidence>
<proteinExistence type="predicted"/>